<dbReference type="GO" id="GO:0016020">
    <property type="term" value="C:membrane"/>
    <property type="evidence" value="ECO:0007669"/>
    <property type="project" value="InterPro"/>
</dbReference>
<dbReference type="SUPFAM" id="SSF111369">
    <property type="entry name" value="HlyD-like secretion proteins"/>
    <property type="match status" value="1"/>
</dbReference>
<evidence type="ECO:0000256" key="2">
    <source>
        <dbReference type="ARBA" id="ARBA00009477"/>
    </source>
</evidence>
<dbReference type="PANTHER" id="PTHR32347:SF23">
    <property type="entry name" value="BLL5650 PROTEIN"/>
    <property type="match status" value="1"/>
</dbReference>
<dbReference type="Pfam" id="PF25989">
    <property type="entry name" value="YknX_C"/>
    <property type="match status" value="1"/>
</dbReference>
<dbReference type="Gene3D" id="2.40.30.170">
    <property type="match status" value="1"/>
</dbReference>
<keyword evidence="3" id="KW-0175">Coiled coil</keyword>
<comment type="similarity">
    <text evidence="2">Belongs to the membrane fusion protein (MFP) (TC 8.A.1) family.</text>
</comment>
<accession>A0A4V2JSL2</accession>
<dbReference type="GO" id="GO:0022857">
    <property type="term" value="F:transmembrane transporter activity"/>
    <property type="evidence" value="ECO:0007669"/>
    <property type="project" value="InterPro"/>
</dbReference>
<evidence type="ECO:0000259" key="4">
    <source>
        <dbReference type="Pfam" id="PF25954"/>
    </source>
</evidence>
<name>A0A4V2JSL2_9ACTN</name>
<reference evidence="6 7" key="1">
    <citation type="submission" date="2019-01" db="EMBL/GenBank/DDBJ databases">
        <title>Lactibacter flavus gen. nov., sp. nov., a novel bacterium of the family Propionibacteriaceae isolated from raw milk and dairy products.</title>
        <authorList>
            <person name="Huptas C."/>
            <person name="Wenning M."/>
            <person name="Breitenwieser F."/>
            <person name="Doll E."/>
            <person name="Von Neubeck M."/>
            <person name="Busse H.-J."/>
            <person name="Scherer S."/>
        </authorList>
    </citation>
    <scope>NUCLEOTIDE SEQUENCE [LARGE SCALE GENOMIC DNA]</scope>
    <source>
        <strain evidence="6 7">KCTC 33808</strain>
    </source>
</reference>
<dbReference type="AlphaFoldDB" id="A0A4V2JSL2"/>
<keyword evidence="7" id="KW-1185">Reference proteome</keyword>
<dbReference type="InterPro" id="IPR006143">
    <property type="entry name" value="RND_pump_MFP"/>
</dbReference>
<dbReference type="InterPro" id="IPR050465">
    <property type="entry name" value="UPF0194_transport"/>
</dbReference>
<organism evidence="6 7">
    <name type="scientific">Propioniciclava sinopodophylli</name>
    <dbReference type="NCBI Taxonomy" id="1837344"/>
    <lineage>
        <taxon>Bacteria</taxon>
        <taxon>Bacillati</taxon>
        <taxon>Actinomycetota</taxon>
        <taxon>Actinomycetes</taxon>
        <taxon>Propionibacteriales</taxon>
        <taxon>Propionibacteriaceae</taxon>
        <taxon>Propioniciclava</taxon>
    </lineage>
</organism>
<dbReference type="OrthoDB" id="3518416at2"/>
<evidence type="ECO:0000313" key="6">
    <source>
        <dbReference type="EMBL" id="TBT85869.1"/>
    </source>
</evidence>
<dbReference type="Gene3D" id="1.10.287.470">
    <property type="entry name" value="Helix hairpin bin"/>
    <property type="match status" value="1"/>
</dbReference>
<comment type="subcellular location">
    <subcellularLocation>
        <location evidence="1">Cell envelope</location>
    </subcellularLocation>
</comment>
<dbReference type="NCBIfam" id="TIGR01730">
    <property type="entry name" value="RND_mfp"/>
    <property type="match status" value="1"/>
</dbReference>
<dbReference type="Gene3D" id="2.40.420.20">
    <property type="match status" value="1"/>
</dbReference>
<dbReference type="GO" id="GO:0042597">
    <property type="term" value="C:periplasmic space"/>
    <property type="evidence" value="ECO:0007669"/>
    <property type="project" value="UniProtKB-SubCell"/>
</dbReference>
<evidence type="ECO:0000313" key="7">
    <source>
        <dbReference type="Proteomes" id="UP000292373"/>
    </source>
</evidence>
<feature type="domain" description="CusB-like beta-barrel" evidence="4">
    <location>
        <begin position="195"/>
        <end position="270"/>
    </location>
</feature>
<feature type="domain" description="YknX-like C-terminal permuted SH3-like" evidence="5">
    <location>
        <begin position="276"/>
        <end position="343"/>
    </location>
</feature>
<proteinExistence type="inferred from homology"/>
<evidence type="ECO:0000259" key="5">
    <source>
        <dbReference type="Pfam" id="PF25989"/>
    </source>
</evidence>
<dbReference type="Proteomes" id="UP000292373">
    <property type="component" value="Unassembled WGS sequence"/>
</dbReference>
<dbReference type="Gene3D" id="2.40.50.100">
    <property type="match status" value="1"/>
</dbReference>
<gene>
    <name evidence="6" type="ORF">ET989_05285</name>
</gene>
<protein>
    <submittedName>
        <fullName evidence="6">Efflux RND transporter periplasmic adaptor subunit</fullName>
    </submittedName>
</protein>
<evidence type="ECO:0000256" key="3">
    <source>
        <dbReference type="ARBA" id="ARBA00023054"/>
    </source>
</evidence>
<comment type="caution">
    <text evidence="6">The sequence shown here is derived from an EMBL/GenBank/DDBJ whole genome shotgun (WGS) entry which is preliminary data.</text>
</comment>
<evidence type="ECO:0000256" key="1">
    <source>
        <dbReference type="ARBA" id="ARBA00004196"/>
    </source>
</evidence>
<dbReference type="InterPro" id="IPR058637">
    <property type="entry name" value="YknX-like_C"/>
</dbReference>
<dbReference type="Pfam" id="PF25954">
    <property type="entry name" value="Beta-barrel_RND_2"/>
    <property type="match status" value="1"/>
</dbReference>
<sequence>MTRRRVIAIAVVAALALALGGGWWYSKQAARTTVATATASTQPLVVTVNAKGTITPDAQASVTAPVAGTLGSVAVTDGQFVEAGQVLGAMDAAPLDRAVAQAEAQYAAARAMPTGSDRLNRSRDAATHAAQLALDQARADRERAELTAPVAGTVQFTSLSLAPGLPALFTTAAGVAVTEGMTLFSIVDPASLRFEAQVDESDIAGVAVDMPASVHLDAFAGTAFTGTVESVRPVAVTTSTGGVAFRTVIRVDHAGKALMNGMTGDADIATAAIPDALVVPVQAVVADGSKRYVWVVDGDTVRRADVSVGPSTDTLTQVTAGLDAGVRVATTNLSDLTEGARVHATP</sequence>
<dbReference type="PANTHER" id="PTHR32347">
    <property type="entry name" value="EFFLUX SYSTEM COMPONENT YKNX-RELATED"/>
    <property type="match status" value="1"/>
</dbReference>
<dbReference type="RefSeq" id="WP_131167519.1">
    <property type="nucleotide sequence ID" value="NZ_SDMQ01000004.1"/>
</dbReference>
<dbReference type="InterPro" id="IPR058792">
    <property type="entry name" value="Beta-barrel_RND_2"/>
</dbReference>
<dbReference type="EMBL" id="SDMQ01000004">
    <property type="protein sequence ID" value="TBT85869.1"/>
    <property type="molecule type" value="Genomic_DNA"/>
</dbReference>